<dbReference type="GeneID" id="111289382"/>
<keyword evidence="1" id="KW-1185">Reference proteome</keyword>
<evidence type="ECO:0000313" key="2">
    <source>
        <dbReference type="RefSeq" id="XP_022736114.1"/>
    </source>
</evidence>
<sequence length="130" mass="15003">MLWASQQANARLKCIYFPIHQGKENIERILEKLDTEGCGVRENFENCCCVSICRLGRLLPVARWRLMFNPMPSKTDLAHHNPFSIALKNFSYRPQEKEKGSTSIGFFKCMTVMMKKSSLVRISQFLLSVL</sequence>
<dbReference type="OrthoDB" id="10036779at2759"/>
<accession>A0A6P5Y6P3</accession>
<gene>
    <name evidence="2" type="primary">LOC111289382</name>
</gene>
<evidence type="ECO:0000313" key="1">
    <source>
        <dbReference type="Proteomes" id="UP000515121"/>
    </source>
</evidence>
<dbReference type="AlphaFoldDB" id="A0A6P5Y6P3"/>
<dbReference type="Proteomes" id="UP000515121">
    <property type="component" value="Unplaced"/>
</dbReference>
<name>A0A6P5Y6P3_DURZI</name>
<protein>
    <submittedName>
        <fullName evidence="2">Uncharacterized protein LOC111289382</fullName>
    </submittedName>
</protein>
<proteinExistence type="predicted"/>
<organism evidence="1 2">
    <name type="scientific">Durio zibethinus</name>
    <name type="common">Durian</name>
    <dbReference type="NCBI Taxonomy" id="66656"/>
    <lineage>
        <taxon>Eukaryota</taxon>
        <taxon>Viridiplantae</taxon>
        <taxon>Streptophyta</taxon>
        <taxon>Embryophyta</taxon>
        <taxon>Tracheophyta</taxon>
        <taxon>Spermatophyta</taxon>
        <taxon>Magnoliopsida</taxon>
        <taxon>eudicotyledons</taxon>
        <taxon>Gunneridae</taxon>
        <taxon>Pentapetalae</taxon>
        <taxon>rosids</taxon>
        <taxon>malvids</taxon>
        <taxon>Malvales</taxon>
        <taxon>Malvaceae</taxon>
        <taxon>Helicteroideae</taxon>
        <taxon>Durio</taxon>
    </lineage>
</organism>
<dbReference type="RefSeq" id="XP_022736114.1">
    <property type="nucleotide sequence ID" value="XM_022880379.1"/>
</dbReference>
<reference evidence="2" key="1">
    <citation type="submission" date="2025-08" db="UniProtKB">
        <authorList>
            <consortium name="RefSeq"/>
        </authorList>
    </citation>
    <scope>IDENTIFICATION</scope>
    <source>
        <tissue evidence="2">Fruit stalk</tissue>
    </source>
</reference>
<dbReference type="KEGG" id="dzi:111289382"/>